<evidence type="ECO:0000256" key="1">
    <source>
        <dbReference type="SAM" id="MobiDB-lite"/>
    </source>
</evidence>
<dbReference type="Proteomes" id="UP001602322">
    <property type="component" value="Unassembled WGS sequence"/>
</dbReference>
<name>A0ABW6XGN6_9ACTN</name>
<proteinExistence type="predicted"/>
<feature type="region of interest" description="Disordered" evidence="1">
    <location>
        <begin position="30"/>
        <end position="50"/>
    </location>
</feature>
<evidence type="ECO:0000313" key="2">
    <source>
        <dbReference type="EMBL" id="MFF5900906.1"/>
    </source>
</evidence>
<comment type="caution">
    <text evidence="2">The sequence shown here is derived from an EMBL/GenBank/DDBJ whole genome shotgun (WGS) entry which is preliminary data.</text>
</comment>
<dbReference type="EMBL" id="JBIBEG010000020">
    <property type="protein sequence ID" value="MFF5900906.1"/>
    <property type="molecule type" value="Genomic_DNA"/>
</dbReference>
<sequence>MPEGTLTLPGETQSTARHTADRLLHKVPDGHHRVKSGLDPGTARCCPRQP</sequence>
<accession>A0ABW6XGN6</accession>
<protein>
    <submittedName>
        <fullName evidence="2">Uncharacterized protein</fullName>
    </submittedName>
</protein>
<gene>
    <name evidence="2" type="ORF">ACFY8O_34020</name>
</gene>
<dbReference type="RefSeq" id="WP_387909214.1">
    <property type="nucleotide sequence ID" value="NZ_JBIBEG010000020.1"/>
</dbReference>
<keyword evidence="3" id="KW-1185">Reference proteome</keyword>
<organism evidence="2 3">
    <name type="scientific">Streptomyces argenteolus</name>
    <dbReference type="NCBI Taxonomy" id="67274"/>
    <lineage>
        <taxon>Bacteria</taxon>
        <taxon>Bacillati</taxon>
        <taxon>Actinomycetota</taxon>
        <taxon>Actinomycetes</taxon>
        <taxon>Kitasatosporales</taxon>
        <taxon>Streptomycetaceae</taxon>
        <taxon>Streptomyces</taxon>
    </lineage>
</organism>
<evidence type="ECO:0000313" key="3">
    <source>
        <dbReference type="Proteomes" id="UP001602322"/>
    </source>
</evidence>
<reference evidence="2 3" key="1">
    <citation type="submission" date="2024-10" db="EMBL/GenBank/DDBJ databases">
        <title>The Natural Products Discovery Center: Release of the First 8490 Sequenced Strains for Exploring Actinobacteria Biosynthetic Diversity.</title>
        <authorList>
            <person name="Kalkreuter E."/>
            <person name="Kautsar S.A."/>
            <person name="Yang D."/>
            <person name="Bader C.D."/>
            <person name="Teijaro C.N."/>
            <person name="Fluegel L."/>
            <person name="Davis C.M."/>
            <person name="Simpson J.R."/>
            <person name="Lauterbach L."/>
            <person name="Steele A.D."/>
            <person name="Gui C."/>
            <person name="Meng S."/>
            <person name="Li G."/>
            <person name="Viehrig K."/>
            <person name="Ye F."/>
            <person name="Su P."/>
            <person name="Kiefer A.F."/>
            <person name="Nichols A."/>
            <person name="Cepeda A.J."/>
            <person name="Yan W."/>
            <person name="Fan B."/>
            <person name="Jiang Y."/>
            <person name="Adhikari A."/>
            <person name="Zheng C.-J."/>
            <person name="Schuster L."/>
            <person name="Cowan T.M."/>
            <person name="Smanski M.J."/>
            <person name="Chevrette M.G."/>
            <person name="De Carvalho L.P.S."/>
            <person name="Shen B."/>
        </authorList>
    </citation>
    <scope>NUCLEOTIDE SEQUENCE [LARGE SCALE GENOMIC DNA]</scope>
    <source>
        <strain evidence="2 3">NPDC012540</strain>
    </source>
</reference>